<organism evidence="2 3">
    <name type="scientific">Gigaspora margarita</name>
    <dbReference type="NCBI Taxonomy" id="4874"/>
    <lineage>
        <taxon>Eukaryota</taxon>
        <taxon>Fungi</taxon>
        <taxon>Fungi incertae sedis</taxon>
        <taxon>Mucoromycota</taxon>
        <taxon>Glomeromycotina</taxon>
        <taxon>Glomeromycetes</taxon>
        <taxon>Diversisporales</taxon>
        <taxon>Gigasporaceae</taxon>
        <taxon>Gigaspora</taxon>
    </lineage>
</organism>
<gene>
    <name evidence="2" type="ORF">F8M41_014665</name>
</gene>
<accession>A0A8H3ZXE9</accession>
<comment type="caution">
    <text evidence="2">The sequence shown here is derived from an EMBL/GenBank/DDBJ whole genome shotgun (WGS) entry which is preliminary data.</text>
</comment>
<dbReference type="EMBL" id="WTPW01003006">
    <property type="protein sequence ID" value="KAF0357321.1"/>
    <property type="molecule type" value="Genomic_DNA"/>
</dbReference>
<name>A0A8H3ZXE9_GIGMA</name>
<reference evidence="2 3" key="1">
    <citation type="journal article" date="2019" name="Environ. Microbiol.">
        <title>At the nexus of three kingdoms: the genome of the mycorrhizal fungus Gigaspora margarita provides insights into plant, endobacterial and fungal interactions.</title>
        <authorList>
            <person name="Venice F."/>
            <person name="Ghignone S."/>
            <person name="Salvioli di Fossalunga A."/>
            <person name="Amselem J."/>
            <person name="Novero M."/>
            <person name="Xianan X."/>
            <person name="Sedzielewska Toro K."/>
            <person name="Morin E."/>
            <person name="Lipzen A."/>
            <person name="Grigoriev I.V."/>
            <person name="Henrissat B."/>
            <person name="Martin F.M."/>
            <person name="Bonfante P."/>
        </authorList>
    </citation>
    <scope>NUCLEOTIDE SEQUENCE [LARGE SCALE GENOMIC DNA]</scope>
    <source>
        <strain evidence="2 3">BEG34</strain>
    </source>
</reference>
<feature type="region of interest" description="Disordered" evidence="1">
    <location>
        <begin position="38"/>
        <end position="59"/>
    </location>
</feature>
<dbReference type="Proteomes" id="UP000439903">
    <property type="component" value="Unassembled WGS sequence"/>
</dbReference>
<evidence type="ECO:0000256" key="1">
    <source>
        <dbReference type="SAM" id="MobiDB-lite"/>
    </source>
</evidence>
<dbReference type="OrthoDB" id="2103031at2759"/>
<keyword evidence="3" id="KW-1185">Reference proteome</keyword>
<dbReference type="AlphaFoldDB" id="A0A8H3ZXE9"/>
<proteinExistence type="predicted"/>
<evidence type="ECO:0000313" key="3">
    <source>
        <dbReference type="Proteomes" id="UP000439903"/>
    </source>
</evidence>
<sequence length="215" mass="25415">MVSTNSQNHNDNEKSSERINVKNINEYLGNFLETSQPTYDPKIIENNSQKHSNKTLDESTQKKTKVTSFFEFFKPPIHLTDIFNPNSITYDSSLTEQEKLKQQRLATREKIKEIGQDFWDRKKEVYDATLINCSEVHIELQDCFKKGKLWDRLTLCTNMRDKFWSCMDQQKKYLNDMGYGSPLKTEAENEEILHKADINYRQTNEKERQPEKSTL</sequence>
<feature type="region of interest" description="Disordered" evidence="1">
    <location>
        <begin position="194"/>
        <end position="215"/>
    </location>
</feature>
<evidence type="ECO:0000313" key="2">
    <source>
        <dbReference type="EMBL" id="KAF0357321.1"/>
    </source>
</evidence>
<protein>
    <submittedName>
        <fullName evidence="2">Uncharacterized protein</fullName>
    </submittedName>
</protein>